<dbReference type="GO" id="GO:0005886">
    <property type="term" value="C:plasma membrane"/>
    <property type="evidence" value="ECO:0007669"/>
    <property type="project" value="UniProtKB-SubCell"/>
</dbReference>
<dbReference type="InterPro" id="IPR032675">
    <property type="entry name" value="LRR_dom_sf"/>
</dbReference>
<dbReference type="PROSITE" id="PS51450">
    <property type="entry name" value="LRR"/>
    <property type="match status" value="1"/>
</dbReference>
<evidence type="ECO:0000256" key="5">
    <source>
        <dbReference type="ARBA" id="ARBA00022729"/>
    </source>
</evidence>
<evidence type="ECO:0000256" key="1">
    <source>
        <dbReference type="ARBA" id="ARBA00004162"/>
    </source>
</evidence>
<sequence>MVVNCWCCFGCWEEERIALLQLKADINFPNGTSLASWVDEKTANCCEWKGVECNTTTSHVIQLSLNSTRDWMELGDWYFNASLFLPFKQLRTLQLAVNSLVGWVENKGFERLSRLSNLQVLDLAYNYFNCSILSSLNRLSSLKSLYLGGNSIMERSSTINSCERLSGLRNLEVLDLTGNSFSGGIESFLDLKDLISLKELDVGGNYMESFKPIHDLEGEATLSKLEVLELGGNYFNNTSLSSIKGLPSLRILDLGGNQFKGSFHVQELDALNNLEELDLSGNEINSLVAPQGAGTLSKLKVLHLDQLFEDNQSNLLQSLGAFSSLKTLYLQFNNFTGVTITNQELRNLSNLEALMLDGTSLNENFLQSIGALTSLKVLSVAGCGLIGNLPKQGWCDLRNLQELDLSGNQFEGILPSCLENLASLRSIDLSENLFTGNIASSPLTTLTSLEYFSLSNNHFQVPISFRSFSNHSNLKVIWSDNNTVIPETGFHTWVPRLLHLDGNNFMGTIPKSLSGIPNLLSLDISDNNLSGKLPRWLGNMTFLEGIAMSRNNLEGPIPTEFCKLDNLVFLDLSENNLSGSLPSCFNPSGIYHLHLNKNRLDGPITLGFSNSSSLVTLDLGDNNLTGEIPTWIGSLSKLSILVLKANRLEGKMPDKAQFATFNKSSYEGNPLLCGPPLHNKFIESVSQSPTSNGFDNDAEEDGFMDMETFYIIGVFGNHTPELA</sequence>
<keyword evidence="8" id="KW-0472">Membrane</keyword>
<keyword evidence="7" id="KW-1133">Transmembrane helix</keyword>
<keyword evidence="9" id="KW-0675">Receptor</keyword>
<evidence type="ECO:0000256" key="3">
    <source>
        <dbReference type="ARBA" id="ARBA00022614"/>
    </source>
</evidence>
<dbReference type="Proteomes" id="UP000325577">
    <property type="component" value="Linkage Group LG10"/>
</dbReference>
<evidence type="ECO:0000256" key="4">
    <source>
        <dbReference type="ARBA" id="ARBA00022692"/>
    </source>
</evidence>
<dbReference type="SMART" id="SM00369">
    <property type="entry name" value="LRR_TYP"/>
    <property type="match status" value="8"/>
</dbReference>
<evidence type="ECO:0000256" key="6">
    <source>
        <dbReference type="ARBA" id="ARBA00022737"/>
    </source>
</evidence>
<reference evidence="13 14" key="1">
    <citation type="submission" date="2019-09" db="EMBL/GenBank/DDBJ databases">
        <title>A chromosome-level genome assembly of the Chinese tupelo Nyssa sinensis.</title>
        <authorList>
            <person name="Yang X."/>
            <person name="Kang M."/>
            <person name="Yang Y."/>
            <person name="Xiong H."/>
            <person name="Wang M."/>
            <person name="Zhang Z."/>
            <person name="Wang Z."/>
            <person name="Wu H."/>
            <person name="Ma T."/>
            <person name="Liu J."/>
            <person name="Xi Z."/>
        </authorList>
    </citation>
    <scope>NUCLEOTIDE SEQUENCE [LARGE SCALE GENOMIC DNA]</scope>
    <source>
        <strain evidence="13">J267</strain>
        <tissue evidence="13">Leaf</tissue>
    </source>
</reference>
<comment type="subcellular location">
    <subcellularLocation>
        <location evidence="1">Cell membrane</location>
        <topology evidence="1">Single-pass membrane protein</topology>
    </subcellularLocation>
    <subcellularLocation>
        <location evidence="2">Membrane</location>
        <topology evidence="2">Single-pass type I membrane protein</topology>
    </subcellularLocation>
</comment>
<dbReference type="Pfam" id="PF23598">
    <property type="entry name" value="LRR_14"/>
    <property type="match status" value="1"/>
</dbReference>
<dbReference type="PRINTS" id="PR00019">
    <property type="entry name" value="LEURICHRPT"/>
</dbReference>
<gene>
    <name evidence="13" type="ORF">F0562_020274</name>
</gene>
<dbReference type="InterPro" id="IPR013210">
    <property type="entry name" value="LRR_N_plant-typ"/>
</dbReference>
<dbReference type="SMART" id="SM00365">
    <property type="entry name" value="LRR_SD22"/>
    <property type="match status" value="8"/>
</dbReference>
<organism evidence="13 14">
    <name type="scientific">Nyssa sinensis</name>
    <dbReference type="NCBI Taxonomy" id="561372"/>
    <lineage>
        <taxon>Eukaryota</taxon>
        <taxon>Viridiplantae</taxon>
        <taxon>Streptophyta</taxon>
        <taxon>Embryophyta</taxon>
        <taxon>Tracheophyta</taxon>
        <taxon>Spermatophyta</taxon>
        <taxon>Magnoliopsida</taxon>
        <taxon>eudicotyledons</taxon>
        <taxon>Gunneridae</taxon>
        <taxon>Pentapetalae</taxon>
        <taxon>asterids</taxon>
        <taxon>Cornales</taxon>
        <taxon>Nyssaceae</taxon>
        <taxon>Nyssa</taxon>
    </lineage>
</organism>
<evidence type="ECO:0000256" key="9">
    <source>
        <dbReference type="ARBA" id="ARBA00023170"/>
    </source>
</evidence>
<dbReference type="PANTHER" id="PTHR27000">
    <property type="entry name" value="LEUCINE-RICH REPEAT RECEPTOR-LIKE PROTEIN KINASE FAMILY PROTEIN-RELATED"/>
    <property type="match status" value="1"/>
</dbReference>
<feature type="domain" description="Disease resistance R13L4/SHOC-2-like LRR" evidence="12">
    <location>
        <begin position="225"/>
        <end position="476"/>
    </location>
</feature>
<keyword evidence="6" id="KW-0677">Repeat</keyword>
<evidence type="ECO:0000259" key="11">
    <source>
        <dbReference type="Pfam" id="PF08263"/>
    </source>
</evidence>
<dbReference type="GO" id="GO:0006952">
    <property type="term" value="P:defense response"/>
    <property type="evidence" value="ECO:0007669"/>
    <property type="project" value="UniProtKB-ARBA"/>
</dbReference>
<dbReference type="InterPro" id="IPR003591">
    <property type="entry name" value="Leu-rich_rpt_typical-subtyp"/>
</dbReference>
<feature type="domain" description="Leucine-rich repeat-containing N-terminal plant-type" evidence="11">
    <location>
        <begin position="14"/>
        <end position="54"/>
    </location>
</feature>
<keyword evidence="10" id="KW-0325">Glycoprotein</keyword>
<evidence type="ECO:0000256" key="8">
    <source>
        <dbReference type="ARBA" id="ARBA00023136"/>
    </source>
</evidence>
<dbReference type="EMBL" id="CM018033">
    <property type="protein sequence ID" value="KAA8545490.1"/>
    <property type="molecule type" value="Genomic_DNA"/>
</dbReference>
<evidence type="ECO:0000313" key="13">
    <source>
        <dbReference type="EMBL" id="KAA8545490.1"/>
    </source>
</evidence>
<evidence type="ECO:0000313" key="14">
    <source>
        <dbReference type="Proteomes" id="UP000325577"/>
    </source>
</evidence>
<dbReference type="SUPFAM" id="SSF52058">
    <property type="entry name" value="L domain-like"/>
    <property type="match status" value="2"/>
</dbReference>
<protein>
    <submittedName>
        <fullName evidence="13">Uncharacterized protein</fullName>
    </submittedName>
</protein>
<keyword evidence="3" id="KW-0433">Leucine-rich repeat</keyword>
<dbReference type="Pfam" id="PF08263">
    <property type="entry name" value="LRRNT_2"/>
    <property type="match status" value="1"/>
</dbReference>
<evidence type="ECO:0000256" key="7">
    <source>
        <dbReference type="ARBA" id="ARBA00022989"/>
    </source>
</evidence>
<keyword evidence="4" id="KW-0812">Transmembrane</keyword>
<keyword evidence="5" id="KW-0732">Signal</keyword>
<dbReference type="OrthoDB" id="1738872at2759"/>
<accession>A0A5J5BTV4</accession>
<proteinExistence type="predicted"/>
<evidence type="ECO:0000256" key="10">
    <source>
        <dbReference type="ARBA" id="ARBA00023180"/>
    </source>
</evidence>
<name>A0A5J5BTV4_9ASTE</name>
<dbReference type="InterPro" id="IPR055414">
    <property type="entry name" value="LRR_R13L4/SHOC2-like"/>
</dbReference>
<dbReference type="Gene3D" id="3.80.10.10">
    <property type="entry name" value="Ribonuclease Inhibitor"/>
    <property type="match status" value="4"/>
</dbReference>
<keyword evidence="14" id="KW-1185">Reference proteome</keyword>
<dbReference type="AlphaFoldDB" id="A0A5J5BTV4"/>
<dbReference type="GO" id="GO:0051707">
    <property type="term" value="P:response to other organism"/>
    <property type="evidence" value="ECO:0007669"/>
    <property type="project" value="UniProtKB-ARBA"/>
</dbReference>
<dbReference type="Pfam" id="PF00560">
    <property type="entry name" value="LRR_1"/>
    <property type="match status" value="4"/>
</dbReference>
<dbReference type="PANTHER" id="PTHR27000:SF642">
    <property type="entry name" value="INACTIVE LEUCINE-RICH REPEAT RECEPTOR KINASE XIAO-RELATED"/>
    <property type="match status" value="1"/>
</dbReference>
<evidence type="ECO:0000256" key="2">
    <source>
        <dbReference type="ARBA" id="ARBA00004479"/>
    </source>
</evidence>
<dbReference type="FunFam" id="3.80.10.10:FF:000095">
    <property type="entry name" value="LRR receptor-like serine/threonine-protein kinase GSO1"/>
    <property type="match status" value="1"/>
</dbReference>
<dbReference type="InterPro" id="IPR001611">
    <property type="entry name" value="Leu-rich_rpt"/>
</dbReference>
<evidence type="ECO:0000259" key="12">
    <source>
        <dbReference type="Pfam" id="PF23598"/>
    </source>
</evidence>